<dbReference type="GO" id="GO:0051301">
    <property type="term" value="P:cell division"/>
    <property type="evidence" value="ECO:0007669"/>
    <property type="project" value="UniProtKB-KW"/>
</dbReference>
<dbReference type="InterPro" id="IPR036872">
    <property type="entry name" value="CH_dom_sf"/>
</dbReference>
<dbReference type="Gene3D" id="1.10.418.10">
    <property type="entry name" value="Calponin-like domain"/>
    <property type="match status" value="1"/>
</dbReference>
<comment type="similarity">
    <text evidence="2">Belongs to the MAPRE family.</text>
</comment>
<evidence type="ECO:0000256" key="1">
    <source>
        <dbReference type="ARBA" id="ARBA00004245"/>
    </source>
</evidence>
<dbReference type="Pfam" id="PF00307">
    <property type="entry name" value="CH"/>
    <property type="match status" value="1"/>
</dbReference>
<proteinExistence type="inferred from homology"/>
<dbReference type="AlphaFoldDB" id="G0QY94"/>
<evidence type="ECO:0000259" key="9">
    <source>
        <dbReference type="PROSITE" id="PS50021"/>
    </source>
</evidence>
<evidence type="ECO:0000256" key="3">
    <source>
        <dbReference type="ARBA" id="ARBA00022490"/>
    </source>
</evidence>
<dbReference type="EMBL" id="GL984105">
    <property type="protein sequence ID" value="EGR29798.1"/>
    <property type="molecule type" value="Genomic_DNA"/>
</dbReference>
<keyword evidence="3" id="KW-0963">Cytoplasm</keyword>
<evidence type="ECO:0000313" key="10">
    <source>
        <dbReference type="EMBL" id="EGR29798.1"/>
    </source>
</evidence>
<comment type="subcellular location">
    <subcellularLocation>
        <location evidence="1">Cytoplasm</location>
        <location evidence="1">Cytoskeleton</location>
    </subcellularLocation>
</comment>
<sequence>MNESFGIMDEGYFKSSGQILKWINDLLRLNVSKIESLGSGSVYCQVVDAIFPGKVPLSKVNWRAKLDYEFVTNLKILQNCFTKLGIKRYIEVEKLSKCKYQDNLEFIQWLMRFYEVNCNKSPESYDALERRKNVEPDYSFAEKQVIVKLFNQPQQNQQDNQQPAKSQARKPSTQVKQLEPALYKKVVNNTNANINVQNTQVIQNIKDIIQNQNISDSEKVAKIANLLKIESNQ</sequence>
<dbReference type="InParanoid" id="G0QY94"/>
<reference evidence="10 11" key="1">
    <citation type="submission" date="2011-07" db="EMBL/GenBank/DDBJ databases">
        <authorList>
            <person name="Coyne R."/>
            <person name="Brami D."/>
            <person name="Johnson J."/>
            <person name="Hostetler J."/>
            <person name="Hannick L."/>
            <person name="Clark T."/>
            <person name="Cassidy-Hanley D."/>
            <person name="Inman J."/>
        </authorList>
    </citation>
    <scope>NUCLEOTIDE SEQUENCE [LARGE SCALE GENOMIC DNA]</scope>
    <source>
        <strain evidence="10 11">G5</strain>
    </source>
</reference>
<dbReference type="OMA" id="VYHTRNS"/>
<dbReference type="eggNOG" id="KOG3000">
    <property type="taxonomic scope" value="Eukaryota"/>
</dbReference>
<dbReference type="InterPro" id="IPR001715">
    <property type="entry name" value="CH_dom"/>
</dbReference>
<keyword evidence="7" id="KW-0206">Cytoskeleton</keyword>
<dbReference type="PROSITE" id="PS50021">
    <property type="entry name" value="CH"/>
    <property type="match status" value="1"/>
</dbReference>
<keyword evidence="8" id="KW-0131">Cell cycle</keyword>
<dbReference type="RefSeq" id="XP_004031034.1">
    <property type="nucleotide sequence ID" value="XM_004030986.1"/>
</dbReference>
<dbReference type="Proteomes" id="UP000008983">
    <property type="component" value="Unassembled WGS sequence"/>
</dbReference>
<evidence type="ECO:0000256" key="5">
    <source>
        <dbReference type="ARBA" id="ARBA00022701"/>
    </source>
</evidence>
<evidence type="ECO:0000256" key="2">
    <source>
        <dbReference type="ARBA" id="ARBA00010729"/>
    </source>
</evidence>
<dbReference type="PANTHER" id="PTHR10623">
    <property type="entry name" value="MICROTUBULE-ASSOCIATED PROTEIN RP/EB FAMILY MEMBER"/>
    <property type="match status" value="1"/>
</dbReference>
<dbReference type="OrthoDB" id="2119228at2759"/>
<evidence type="ECO:0000256" key="7">
    <source>
        <dbReference type="ARBA" id="ARBA00023212"/>
    </source>
</evidence>
<protein>
    <recommendedName>
        <fullName evidence="9">Calponin-homology (CH) domain-containing protein</fullName>
    </recommendedName>
</protein>
<feature type="non-terminal residue" evidence="10">
    <location>
        <position position="233"/>
    </location>
</feature>
<dbReference type="STRING" id="857967.G0QY94"/>
<organism evidence="10 11">
    <name type="scientific">Ichthyophthirius multifiliis</name>
    <name type="common">White spot disease agent</name>
    <name type="synonym">Ich</name>
    <dbReference type="NCBI Taxonomy" id="5932"/>
    <lineage>
        <taxon>Eukaryota</taxon>
        <taxon>Sar</taxon>
        <taxon>Alveolata</taxon>
        <taxon>Ciliophora</taxon>
        <taxon>Intramacronucleata</taxon>
        <taxon>Oligohymenophorea</taxon>
        <taxon>Hymenostomatida</taxon>
        <taxon>Ophryoglenina</taxon>
        <taxon>Ichthyophthirius</taxon>
    </lineage>
</organism>
<name>G0QY94_ICHMU</name>
<evidence type="ECO:0000256" key="6">
    <source>
        <dbReference type="ARBA" id="ARBA00022776"/>
    </source>
</evidence>
<evidence type="ECO:0000313" key="11">
    <source>
        <dbReference type="Proteomes" id="UP000008983"/>
    </source>
</evidence>
<dbReference type="GO" id="GO:0008017">
    <property type="term" value="F:microtubule binding"/>
    <property type="evidence" value="ECO:0007669"/>
    <property type="project" value="InterPro"/>
</dbReference>
<accession>G0QY94</accession>
<dbReference type="FunFam" id="1.10.418.10:FF:000028">
    <property type="entry name" value="RP/EB family microtubule-associated protein"/>
    <property type="match status" value="1"/>
</dbReference>
<keyword evidence="6" id="KW-0498">Mitosis</keyword>
<gene>
    <name evidence="10" type="ORF">IMG5_148260</name>
</gene>
<dbReference type="SUPFAM" id="SSF47576">
    <property type="entry name" value="Calponin-homology domain, CH-domain"/>
    <property type="match status" value="1"/>
</dbReference>
<dbReference type="GeneID" id="14905910"/>
<keyword evidence="4" id="KW-0132">Cell division</keyword>
<evidence type="ECO:0000256" key="4">
    <source>
        <dbReference type="ARBA" id="ARBA00022618"/>
    </source>
</evidence>
<dbReference type="InterPro" id="IPR027328">
    <property type="entry name" value="MAPRE"/>
</dbReference>
<feature type="domain" description="Calponin-homology (CH)" evidence="9">
    <location>
        <begin position="13"/>
        <end position="115"/>
    </location>
</feature>
<keyword evidence="11" id="KW-1185">Reference proteome</keyword>
<dbReference type="GO" id="GO:0005874">
    <property type="term" value="C:microtubule"/>
    <property type="evidence" value="ECO:0007669"/>
    <property type="project" value="UniProtKB-KW"/>
</dbReference>
<evidence type="ECO:0000256" key="8">
    <source>
        <dbReference type="ARBA" id="ARBA00023306"/>
    </source>
</evidence>
<keyword evidence="5" id="KW-0493">Microtubule</keyword>